<keyword evidence="2" id="KW-1185">Reference proteome</keyword>
<organism evidence="1 2">
    <name type="scientific">Haloarcula californiae tailed virus 1</name>
    <dbReference type="NCBI Taxonomy" id="1273746"/>
    <lineage>
        <taxon>Viruses</taxon>
        <taxon>Duplodnaviria</taxon>
        <taxon>Heunggongvirae</taxon>
        <taxon>Uroviricota</taxon>
        <taxon>Caudoviricetes</taxon>
        <taxon>Thumleimavirales</taxon>
        <taxon>Druskaviridae</taxon>
        <taxon>Hacavirus</taxon>
        <taxon>Hacavirus italiense</taxon>
        <taxon>Hacavirus HCTV1</taxon>
    </lineage>
</organism>
<name>R4TP39_9CAUD</name>
<gene>
    <name evidence="1" type="primary">141</name>
    <name evidence="1" type="ORF">DNAM5_141</name>
</gene>
<dbReference type="KEGG" id="vg:16193602"/>
<dbReference type="GeneID" id="16193602"/>
<dbReference type="RefSeq" id="YP_008059702.1">
    <property type="nucleotide sequence ID" value="NC_021330.1"/>
</dbReference>
<proteinExistence type="predicted"/>
<dbReference type="Proteomes" id="UP000202086">
    <property type="component" value="Segment"/>
</dbReference>
<dbReference type="OrthoDB" id="27615at10239"/>
<sequence length="64" mass="7381">MTRRELRLNCTKCGDFTHASIGSTKNVVVCDDCGKRHSQDSLHFIDLDKNYERDERGQLIEDLP</sequence>
<reference evidence="1 2" key="1">
    <citation type="submission" date="2012-12" db="EMBL/GenBank/DDBJ databases">
        <authorList>
            <person name="Sencilo A."/>
            <person name="Jacobs-Sera D."/>
            <person name="Russell D.A."/>
            <person name="Ko C."/>
            <person name="Atanasova N."/>
            <person name="Osterlund E."/>
            <person name="Oksanen H.M."/>
            <person name="Bamford D.H."/>
            <person name="Hatfull G.F."/>
            <person name="Roine E."/>
            <person name="Hendrix R.W."/>
        </authorList>
    </citation>
    <scope>NUCLEOTIDE SEQUENCE [LARGE SCALE GENOMIC DNA]</scope>
</reference>
<dbReference type="EMBL" id="KC292029">
    <property type="protein sequence ID" value="AGM11998.1"/>
    <property type="molecule type" value="Genomic_DNA"/>
</dbReference>
<evidence type="ECO:0000313" key="2">
    <source>
        <dbReference type="Proteomes" id="UP000202086"/>
    </source>
</evidence>
<accession>R4TP39</accession>
<evidence type="ECO:0000313" key="1">
    <source>
        <dbReference type="EMBL" id="AGM11998.1"/>
    </source>
</evidence>
<protein>
    <submittedName>
        <fullName evidence="1">Uncharacterized protein</fullName>
    </submittedName>
</protein>